<dbReference type="InterPro" id="IPR027417">
    <property type="entry name" value="P-loop_NTPase"/>
</dbReference>
<dbReference type="EMBL" id="JBIHSN010000002">
    <property type="protein sequence ID" value="MFH0264952.1"/>
    <property type="molecule type" value="Genomic_DNA"/>
</dbReference>
<keyword evidence="2" id="KW-0460">Magnesium</keyword>
<feature type="binding site" evidence="2">
    <location>
        <begin position="13"/>
        <end position="18"/>
    </location>
    <ligand>
        <name>ATP</name>
        <dbReference type="ChEBI" id="CHEBI:30616"/>
    </ligand>
</feature>
<keyword evidence="2" id="KW-0547">Nucleotide-binding</keyword>
<dbReference type="PIRSF" id="PIRSF006755">
    <property type="entry name" value="DTB_synth"/>
    <property type="match status" value="1"/>
</dbReference>
<dbReference type="Pfam" id="PF13500">
    <property type="entry name" value="AAA_26"/>
    <property type="match status" value="1"/>
</dbReference>
<reference evidence="3 4" key="1">
    <citation type="submission" date="2024-10" db="EMBL/GenBank/DDBJ databases">
        <authorList>
            <person name="Yibar A."/>
            <person name="Saticioglu I.B."/>
            <person name="Duman M."/>
            <person name="Ajmi N."/>
            <person name="Gurler F."/>
            <person name="Ay H."/>
            <person name="Onuk E."/>
            <person name="Guler S."/>
            <person name="Romalde J.L."/>
        </authorList>
    </citation>
    <scope>NUCLEOTIDE SEQUENCE [LARGE SCALE GENOMIC DNA]</scope>
    <source>
        <strain evidence="3 4">14-MA-B</strain>
    </source>
</reference>
<name>A0ABW7IU05_9VIBR</name>
<evidence type="ECO:0000256" key="1">
    <source>
        <dbReference type="ARBA" id="ARBA00022756"/>
    </source>
</evidence>
<comment type="function">
    <text evidence="2">Catalyzes a mechanistically unusual reaction, the ATP-dependent insertion of CO2 between the N7 and N8 nitrogen atoms of 7,8-diaminopelargonic acid (DAPA, also called 7,8-diammoniononanoate) to form a ureido ring.</text>
</comment>
<keyword evidence="4" id="KW-1185">Reference proteome</keyword>
<protein>
    <recommendedName>
        <fullName evidence="2">ATP-dependent dethiobiotin synthetase BioD</fullName>
        <ecNumber evidence="2">6.3.3.3</ecNumber>
    </recommendedName>
    <alternativeName>
        <fullName evidence="2">DTB synthetase</fullName>
        <shortName evidence="2">DTBS</shortName>
    </alternativeName>
    <alternativeName>
        <fullName evidence="2">Dethiobiotin synthase</fullName>
    </alternativeName>
</protein>
<keyword evidence="1 2" id="KW-0093">Biotin biosynthesis</keyword>
<dbReference type="EC" id="6.3.3.3" evidence="2"/>
<feature type="active site" evidence="2">
    <location>
        <position position="38"/>
    </location>
</feature>
<comment type="subcellular location">
    <subcellularLocation>
        <location evidence="2">Cytoplasm</location>
    </subcellularLocation>
</comment>
<feature type="binding site" evidence="2">
    <location>
        <position position="55"/>
    </location>
    <ligand>
        <name>ATP</name>
        <dbReference type="ChEBI" id="CHEBI:30616"/>
    </ligand>
</feature>
<comment type="catalytic activity">
    <reaction evidence="2">
        <text>(7R,8S)-7,8-diammoniononanoate + CO2 + ATP = (4R,5S)-dethiobiotin + ADP + phosphate + 3 H(+)</text>
        <dbReference type="Rhea" id="RHEA:15805"/>
        <dbReference type="ChEBI" id="CHEBI:15378"/>
        <dbReference type="ChEBI" id="CHEBI:16526"/>
        <dbReference type="ChEBI" id="CHEBI:30616"/>
        <dbReference type="ChEBI" id="CHEBI:43474"/>
        <dbReference type="ChEBI" id="CHEBI:149469"/>
        <dbReference type="ChEBI" id="CHEBI:149473"/>
        <dbReference type="ChEBI" id="CHEBI:456216"/>
        <dbReference type="EC" id="6.3.3.3"/>
    </reaction>
</comment>
<comment type="caution">
    <text evidence="2">Lacks conserved residue(s) required for the propagation of feature annotation.</text>
</comment>
<keyword evidence="2" id="KW-0963">Cytoplasm</keyword>
<comment type="pathway">
    <text evidence="2">Cofactor biosynthesis; biotin biosynthesis; biotin from 7,8-diaminononanoate: step 1/2.</text>
</comment>
<feature type="binding site" evidence="2">
    <location>
        <position position="55"/>
    </location>
    <ligand>
        <name>Mg(2+)</name>
        <dbReference type="ChEBI" id="CHEBI:18420"/>
    </ligand>
</feature>
<keyword evidence="2" id="KW-0479">Metal-binding</keyword>
<evidence type="ECO:0000256" key="2">
    <source>
        <dbReference type="HAMAP-Rule" id="MF_00336"/>
    </source>
</evidence>
<feature type="binding site" evidence="2">
    <location>
        <position position="17"/>
    </location>
    <ligand>
        <name>Mg(2+)</name>
        <dbReference type="ChEBI" id="CHEBI:18420"/>
    </ligand>
</feature>
<comment type="cofactor">
    <cofactor evidence="2">
        <name>Mg(2+)</name>
        <dbReference type="ChEBI" id="CHEBI:18420"/>
    </cofactor>
</comment>
<organism evidence="3 4">
    <name type="scientific">Vibrio rumoiensis</name>
    <dbReference type="NCBI Taxonomy" id="76258"/>
    <lineage>
        <taxon>Bacteria</taxon>
        <taxon>Pseudomonadati</taxon>
        <taxon>Pseudomonadota</taxon>
        <taxon>Gammaproteobacteria</taxon>
        <taxon>Vibrionales</taxon>
        <taxon>Vibrionaceae</taxon>
        <taxon>Vibrio</taxon>
    </lineage>
</organism>
<dbReference type="Proteomes" id="UP001607151">
    <property type="component" value="Unassembled WGS sequence"/>
</dbReference>
<dbReference type="NCBIfam" id="TIGR00347">
    <property type="entry name" value="bioD"/>
    <property type="match status" value="1"/>
</dbReference>
<accession>A0ABW7IU05</accession>
<dbReference type="RefSeq" id="WP_394607417.1">
    <property type="nucleotide sequence ID" value="NZ_JBIHSN010000002.1"/>
</dbReference>
<dbReference type="GO" id="GO:0004141">
    <property type="term" value="F:dethiobiotin synthase activity"/>
    <property type="evidence" value="ECO:0007669"/>
    <property type="project" value="UniProtKB-EC"/>
</dbReference>
<dbReference type="Gene3D" id="3.40.50.300">
    <property type="entry name" value="P-loop containing nucleotide triphosphate hydrolases"/>
    <property type="match status" value="1"/>
</dbReference>
<dbReference type="CDD" id="cd03109">
    <property type="entry name" value="DTBS"/>
    <property type="match status" value="1"/>
</dbReference>
<feature type="binding site" evidence="2">
    <location>
        <begin position="205"/>
        <end position="207"/>
    </location>
    <ligand>
        <name>ATP</name>
        <dbReference type="ChEBI" id="CHEBI:30616"/>
    </ligand>
</feature>
<dbReference type="SUPFAM" id="SSF52540">
    <property type="entry name" value="P-loop containing nucleoside triphosphate hydrolases"/>
    <property type="match status" value="1"/>
</dbReference>
<comment type="caution">
    <text evidence="3">The sequence shown here is derived from an EMBL/GenBank/DDBJ whole genome shotgun (WGS) entry which is preliminary data.</text>
</comment>
<dbReference type="InterPro" id="IPR004472">
    <property type="entry name" value="DTB_synth_BioD"/>
</dbReference>
<sequence length="228" mass="25461">MSQCIFITGTDTEVGKTLVSRALIMALVKRNYRVSGFKPIAAGCEKTEQGMINEDATALQQVSNVDLTYTEINPFALVLPTSPHIAAKRESITIDFDVLDKNLEQHQRKSDIVVVEGAGGWKVPISDNEFLSTWVNKQKLPVIVVIGIRLGCLNHAMLTIESIKNEGLEVLGWVANTVDPSFEFYEENIQFLEHHISAPKLAEIPYLTKQDMMNVGQYIDLGMLKLRD</sequence>
<feature type="binding site" evidence="2">
    <location>
        <begin position="116"/>
        <end position="119"/>
    </location>
    <ligand>
        <name>ATP</name>
        <dbReference type="ChEBI" id="CHEBI:30616"/>
    </ligand>
</feature>
<dbReference type="HAMAP" id="MF_00336">
    <property type="entry name" value="BioD"/>
    <property type="match status" value="1"/>
</dbReference>
<evidence type="ECO:0000313" key="3">
    <source>
        <dbReference type="EMBL" id="MFH0264952.1"/>
    </source>
</evidence>
<dbReference type="PANTHER" id="PTHR43210">
    <property type="entry name" value="DETHIOBIOTIN SYNTHETASE"/>
    <property type="match status" value="1"/>
</dbReference>
<proteinExistence type="inferred from homology"/>
<feature type="binding site" evidence="2">
    <location>
        <position position="116"/>
    </location>
    <ligand>
        <name>Mg(2+)</name>
        <dbReference type="ChEBI" id="CHEBI:18420"/>
    </ligand>
</feature>
<comment type="subunit">
    <text evidence="2">Homodimer.</text>
</comment>
<keyword evidence="2" id="KW-0067">ATP-binding</keyword>
<dbReference type="PANTHER" id="PTHR43210:SF5">
    <property type="entry name" value="DETHIOBIOTIN SYNTHETASE"/>
    <property type="match status" value="1"/>
</dbReference>
<keyword evidence="2 3" id="KW-0436">Ligase</keyword>
<comment type="similarity">
    <text evidence="2">Belongs to the dethiobiotin synthetase family.</text>
</comment>
<gene>
    <name evidence="2 3" type="primary">bioD</name>
    <name evidence="3" type="ORF">ACGRQ9_05495</name>
</gene>
<feature type="binding site" evidence="2">
    <location>
        <begin position="176"/>
        <end position="177"/>
    </location>
    <ligand>
        <name>ATP</name>
        <dbReference type="ChEBI" id="CHEBI:30616"/>
    </ligand>
</feature>
<evidence type="ECO:0000313" key="4">
    <source>
        <dbReference type="Proteomes" id="UP001607151"/>
    </source>
</evidence>